<keyword evidence="2" id="KW-1185">Reference proteome</keyword>
<reference evidence="1 2" key="1">
    <citation type="submission" date="2015-01" db="EMBL/GenBank/DDBJ databases">
        <title>Evolution of Trichinella species and genotypes.</title>
        <authorList>
            <person name="Korhonen P.K."/>
            <person name="Edoardo P."/>
            <person name="Giuseppe L.R."/>
            <person name="Gasser R.B."/>
        </authorList>
    </citation>
    <scope>NUCLEOTIDE SEQUENCE [LARGE SCALE GENOMIC DNA]</scope>
    <source>
        <strain evidence="1">ISS3</strain>
    </source>
</reference>
<dbReference type="AlphaFoldDB" id="A0A0V1BW19"/>
<gene>
    <name evidence="1" type="ORF">T01_7266</name>
</gene>
<protein>
    <submittedName>
        <fullName evidence="1">Uncharacterized protein</fullName>
    </submittedName>
</protein>
<dbReference type="EMBL" id="JYDH01000009">
    <property type="protein sequence ID" value="KRY41200.1"/>
    <property type="molecule type" value="Genomic_DNA"/>
</dbReference>
<dbReference type="InParanoid" id="A0A0V1BW19"/>
<evidence type="ECO:0000313" key="1">
    <source>
        <dbReference type="EMBL" id="KRY41200.1"/>
    </source>
</evidence>
<organism evidence="1 2">
    <name type="scientific">Trichinella spiralis</name>
    <name type="common">Trichina worm</name>
    <dbReference type="NCBI Taxonomy" id="6334"/>
    <lineage>
        <taxon>Eukaryota</taxon>
        <taxon>Metazoa</taxon>
        <taxon>Ecdysozoa</taxon>
        <taxon>Nematoda</taxon>
        <taxon>Enoplea</taxon>
        <taxon>Dorylaimia</taxon>
        <taxon>Trichinellida</taxon>
        <taxon>Trichinellidae</taxon>
        <taxon>Trichinella</taxon>
    </lineage>
</organism>
<dbReference type="Proteomes" id="UP000054776">
    <property type="component" value="Unassembled WGS sequence"/>
</dbReference>
<name>A0A0V1BW19_TRISP</name>
<evidence type="ECO:0000313" key="2">
    <source>
        <dbReference type="Proteomes" id="UP000054776"/>
    </source>
</evidence>
<proteinExistence type="predicted"/>
<comment type="caution">
    <text evidence="1">The sequence shown here is derived from an EMBL/GenBank/DDBJ whole genome shotgun (WGS) entry which is preliminary data.</text>
</comment>
<sequence length="99" mass="11791">MSPLLTKGLFYNIVNSTNWSLLSGNIFCYYLKVKKRKHRVNFLLPEKREGRWRKFNCVFESDYNMPLCEDGFSTSFLPVFEINIEFSALISSRRLVRLR</sequence>
<accession>A0A0V1BW19</accession>
<dbReference type="OrthoDB" id="10321786at2759"/>